<evidence type="ECO:0000313" key="2">
    <source>
        <dbReference type="EMBL" id="SDF13355.1"/>
    </source>
</evidence>
<protein>
    <recommendedName>
        <fullName evidence="4">DUF3592 domain-containing protein</fullName>
    </recommendedName>
</protein>
<organism evidence="2 3">
    <name type="scientific">Streptomyces griseoaurantiacus</name>
    <dbReference type="NCBI Taxonomy" id="68213"/>
    <lineage>
        <taxon>Bacteria</taxon>
        <taxon>Bacillati</taxon>
        <taxon>Actinomycetota</taxon>
        <taxon>Actinomycetes</taxon>
        <taxon>Kitasatosporales</taxon>
        <taxon>Streptomycetaceae</taxon>
        <taxon>Streptomyces</taxon>
        <taxon>Streptomyces aurantiacus group</taxon>
    </lineage>
</organism>
<sequence length="206" mass="22388">MPDLVPRAEPPPRLSPDRWWRWRRGPLRRPGDLLLAWAGLLLGLLAAAAAPLTGYLVGAAVYEGTTDSARARLEGGEHTTAVVLRHVPRHPEPGSEEERETRYPAAVRYTAADGSVRTATTEVEPGLAAGERVRVWTDAAGEVVKPPPGEKEIRSRAVGAGISAGVGVPLLAWLVYAAGAGIVRRRRMEAWACEWERVAVRWTSRP</sequence>
<dbReference type="PANTHER" id="PTHR42305:SF1">
    <property type="entry name" value="MEMBRANE PROTEIN RV1733C-RELATED"/>
    <property type="match status" value="1"/>
</dbReference>
<dbReference type="Proteomes" id="UP000198614">
    <property type="component" value="Unassembled WGS sequence"/>
</dbReference>
<evidence type="ECO:0000313" key="3">
    <source>
        <dbReference type="Proteomes" id="UP000198614"/>
    </source>
</evidence>
<feature type="transmembrane region" description="Helical" evidence="1">
    <location>
        <begin position="157"/>
        <end position="178"/>
    </location>
</feature>
<dbReference type="OrthoDB" id="4322330at2"/>
<accession>A0A1G7IL65</accession>
<dbReference type="AlphaFoldDB" id="A0A1G7IL65"/>
<evidence type="ECO:0000256" key="1">
    <source>
        <dbReference type="SAM" id="Phobius"/>
    </source>
</evidence>
<dbReference type="PANTHER" id="PTHR42305">
    <property type="entry name" value="MEMBRANE PROTEIN RV1733C-RELATED"/>
    <property type="match status" value="1"/>
</dbReference>
<proteinExistence type="predicted"/>
<gene>
    <name evidence="2" type="ORF">SAMN05216260_10680</name>
</gene>
<keyword evidence="1" id="KW-0812">Transmembrane</keyword>
<evidence type="ECO:0008006" key="4">
    <source>
        <dbReference type="Google" id="ProtNLM"/>
    </source>
</evidence>
<reference evidence="2 3" key="1">
    <citation type="submission" date="2016-10" db="EMBL/GenBank/DDBJ databases">
        <authorList>
            <person name="de Groot N.N."/>
        </authorList>
    </citation>
    <scope>NUCLEOTIDE SEQUENCE [LARGE SCALE GENOMIC DNA]</scope>
    <source>
        <strain evidence="2 3">CGMCC 4.1859</strain>
    </source>
</reference>
<keyword evidence="1" id="KW-1133">Transmembrane helix</keyword>
<dbReference type="EMBL" id="FNAX01000006">
    <property type="protein sequence ID" value="SDF13355.1"/>
    <property type="molecule type" value="Genomic_DNA"/>
</dbReference>
<keyword evidence="1" id="KW-0472">Membrane</keyword>
<dbReference type="InterPro" id="IPR039708">
    <property type="entry name" value="MT1774/Rv1733c-like"/>
</dbReference>
<name>A0A1G7IL65_9ACTN</name>